<keyword evidence="4" id="KW-1185">Reference proteome</keyword>
<evidence type="ECO:0000313" key="4">
    <source>
        <dbReference type="Proteomes" id="UP000283383"/>
    </source>
</evidence>
<comment type="caution">
    <text evidence="3">The sequence shown here is derived from an EMBL/GenBank/DDBJ whole genome shotgun (WGS) entry which is preliminary data.</text>
</comment>
<dbReference type="SUPFAM" id="SSF57756">
    <property type="entry name" value="Retrovirus zinc finger-like domains"/>
    <property type="match status" value="1"/>
</dbReference>
<keyword evidence="1" id="KW-0862">Zinc</keyword>
<dbReference type="GO" id="GO:0003676">
    <property type="term" value="F:nucleic acid binding"/>
    <property type="evidence" value="ECO:0007669"/>
    <property type="project" value="InterPro"/>
</dbReference>
<protein>
    <recommendedName>
        <fullName evidence="2">CCHC-type domain-containing protein</fullName>
    </recommendedName>
</protein>
<dbReference type="Proteomes" id="UP000283383">
    <property type="component" value="Unassembled WGS sequence"/>
</dbReference>
<keyword evidence="1" id="KW-0863">Zinc-finger</keyword>
<feature type="domain" description="CCHC-type" evidence="2">
    <location>
        <begin position="258"/>
        <end position="273"/>
    </location>
</feature>
<dbReference type="PROSITE" id="PS50158">
    <property type="entry name" value="ZF_CCHC"/>
    <property type="match status" value="1"/>
</dbReference>
<sequence>MVQYPEKQHTKNESERFVKSIWSEGRIASDLKGKGIQIKGLPNGAHKFKVYLYNSLKLVQASDVSVFHKLRQIQRALFQAAIPYDLWPVKFSLMLEGDFQVIQKFIDNTVASWPQALEATFQLMDRHGTMRRPIIQFARLSPFQSEGVWSTIQPKIRMPTAQLVEEIVIQAGIIAQMPVEQVIYSKAGINITLQGQSAPYYQYKISPATPGAPGKAQIIQPNAISTNTGLSILDPRKDDQKAHEAEEETESAMQAGDRKCYECGKIGHLAKDCTLKKKN</sequence>
<evidence type="ECO:0000256" key="1">
    <source>
        <dbReference type="PROSITE-ProRule" id="PRU00047"/>
    </source>
</evidence>
<name>A0A420J2Y7_9PEZI</name>
<reference evidence="3 4" key="1">
    <citation type="journal article" date="2018" name="BMC Genomics">
        <title>Comparative genome analyses reveal sequence features reflecting distinct modes of host-adaptation between dicot and monocot powdery mildew.</title>
        <authorList>
            <person name="Wu Y."/>
            <person name="Ma X."/>
            <person name="Pan Z."/>
            <person name="Kale S.D."/>
            <person name="Song Y."/>
            <person name="King H."/>
            <person name="Zhang Q."/>
            <person name="Presley C."/>
            <person name="Deng X."/>
            <person name="Wei C.I."/>
            <person name="Xiao S."/>
        </authorList>
    </citation>
    <scope>NUCLEOTIDE SEQUENCE [LARGE SCALE GENOMIC DNA]</scope>
    <source>
        <strain evidence="3">UMSG3</strain>
    </source>
</reference>
<dbReference type="Gene3D" id="4.10.60.10">
    <property type="entry name" value="Zinc finger, CCHC-type"/>
    <property type="match status" value="1"/>
</dbReference>
<dbReference type="GO" id="GO:0008270">
    <property type="term" value="F:zinc ion binding"/>
    <property type="evidence" value="ECO:0007669"/>
    <property type="project" value="UniProtKB-KW"/>
</dbReference>
<dbReference type="InterPro" id="IPR001878">
    <property type="entry name" value="Znf_CCHC"/>
</dbReference>
<dbReference type="InterPro" id="IPR036875">
    <property type="entry name" value="Znf_CCHC_sf"/>
</dbReference>
<proteinExistence type="predicted"/>
<gene>
    <name evidence="3" type="ORF">GcM3_039033</name>
</gene>
<accession>A0A420J2Y7</accession>
<dbReference type="Pfam" id="PF00098">
    <property type="entry name" value="zf-CCHC"/>
    <property type="match status" value="1"/>
</dbReference>
<evidence type="ECO:0000313" key="3">
    <source>
        <dbReference type="EMBL" id="RKF81115.1"/>
    </source>
</evidence>
<dbReference type="AlphaFoldDB" id="A0A420J2Y7"/>
<keyword evidence="1" id="KW-0479">Metal-binding</keyword>
<dbReference type="EMBL" id="MCBQ01003912">
    <property type="protein sequence ID" value="RKF81115.1"/>
    <property type="molecule type" value="Genomic_DNA"/>
</dbReference>
<organism evidence="3 4">
    <name type="scientific">Golovinomyces cichoracearum</name>
    <dbReference type="NCBI Taxonomy" id="62708"/>
    <lineage>
        <taxon>Eukaryota</taxon>
        <taxon>Fungi</taxon>
        <taxon>Dikarya</taxon>
        <taxon>Ascomycota</taxon>
        <taxon>Pezizomycotina</taxon>
        <taxon>Leotiomycetes</taxon>
        <taxon>Erysiphales</taxon>
        <taxon>Erysiphaceae</taxon>
        <taxon>Golovinomyces</taxon>
    </lineage>
</organism>
<evidence type="ECO:0000259" key="2">
    <source>
        <dbReference type="PROSITE" id="PS50158"/>
    </source>
</evidence>
<dbReference type="SMART" id="SM00343">
    <property type="entry name" value="ZnF_C2HC"/>
    <property type="match status" value="1"/>
</dbReference>